<comment type="caution">
    <text evidence="2">The sequence shown here is derived from an EMBL/GenBank/DDBJ whole genome shotgun (WGS) entry which is preliminary data.</text>
</comment>
<evidence type="ECO:0000256" key="1">
    <source>
        <dbReference type="SAM" id="MobiDB-lite"/>
    </source>
</evidence>
<gene>
    <name evidence="2" type="ORF">QWM81_17585</name>
</gene>
<dbReference type="RefSeq" id="WP_290112981.1">
    <property type="nucleotide sequence ID" value="NZ_JAUEPL010000025.1"/>
</dbReference>
<dbReference type="EMBL" id="JAUEPL010000025">
    <property type="protein sequence ID" value="MDN3295829.1"/>
    <property type="molecule type" value="Genomic_DNA"/>
</dbReference>
<evidence type="ECO:0000313" key="2">
    <source>
        <dbReference type="EMBL" id="MDN3295829.1"/>
    </source>
</evidence>
<sequence>MKGSTAQALAVCSPAPGRLDVFLGTDDGNVWHKTFDDKWSAWHPLGRPWPSPRAPAHSGWLTATSSGPRRIELLALTAGGELRHRRLADGRWTDWMPRGVLPIRSSAHSCTVAAPAPEDLHLFFADGGAHGEPGAEVVHWRLDGGKASRHPAPRAFGRPRAVDVMPGCFDLVVCDVRRRRFLRRRYEGGWSQRWDRLEDLPADASPSRCFAATRRDLFTAGGTGLWHRTWDDTSHWENLGGDLTTDEGVSTQLAAVSSAPEQTHVCALWANAALMHRRFDGAYATWSQWELIDIWADTQGYRALRPDDLVALTVRGVGLTERVRPDGVVELVAQQPGARLIVELPPQHIAETVLTAGSSSQARMAGPSSLRFAVGQEPVTLTVDGVLAAMERLPLVATPDTSGTGQTHGLELPWRLLLALPAGSRCTHRALPAVSGDGTTELWHSRVTGPGGDGQLGVQPYKALPGEPALDTPLKSWTATIAALGLQYPTCPVAVDRLILSAYGAWFSASAGWPTLDWTHEAAMGRDYHVRVLKRGALFPFGHRASYVEMTERRFETDTPALAALRTKRMLIVTEPARDYGVGGNAHERAFPFQHVTVDPRQVTDLDEAQWLANGAFWPTQGGAAVQFTLRGQAGHDVVDLRLPLLFADEAATTPAAAAGLDAEYAGGPRSGGLRDVGRPTADIGRRVPLAMRTATQPLEGAVQEVQSMTFGGVRAGPLPNGVGFHPTVTRLELALPAVRQLLGPTPAVPASFSRAFLHAAAGAEPPHVLLDLLEKKVLDFGPAGARTGMLAAPTMTVSRLSRTKGLLVGDRIPTDPREVFPADAKLFGVVPLRDIISTITSQPQITWTELAGVPSAALTWTERLSRTVGPFEPGGASSVHLHAVTRMVGGQPVLRTTGEIKDFTLAVPSRGAALVILTFRTVRFTANSGERPGLTFDLADAQLTGELNFVRTLAEGIRRAGRGGPRIDVSAVRVRATYSIAVPTIPMGVFTLQNLGVDLALTLSLENRPILIDFAFGTRERPFLVTVSGFGGGGYLELGVSAGGADGGLQRVVGGIEFGASVAMDFGIAAGEVHVFGGVVFVKLGGTIEITGYLRIGGSVSVLGLVRVSVELTISLTYNVEANEMRGSAKLVITVDLTFWSTSVTLECHKSFKGPDLSLAPSPALSPTAAPGPRSSSVEAALGPQGQSYPWQTYCRAFAGE</sequence>
<feature type="region of interest" description="Disordered" evidence="1">
    <location>
        <begin position="1164"/>
        <end position="1188"/>
    </location>
</feature>
<evidence type="ECO:0000313" key="3">
    <source>
        <dbReference type="Proteomes" id="UP001174050"/>
    </source>
</evidence>
<proteinExistence type="predicted"/>
<protein>
    <submittedName>
        <fullName evidence="2">Uncharacterized protein</fullName>
    </submittedName>
</protein>
<accession>A0ABT7Z8K8</accession>
<dbReference type="Proteomes" id="UP001174050">
    <property type="component" value="Unassembled WGS sequence"/>
</dbReference>
<reference evidence="2" key="1">
    <citation type="submission" date="2023-06" db="EMBL/GenBank/DDBJ databases">
        <title>WGS-Sequencing of Streptomyces ficellus isolate 21 collected from sand in Gara Djebilet Iron Mine in Algeria.</title>
        <authorList>
            <person name="Zegers G.P."/>
            <person name="Gomez A."/>
            <person name="Gueddou A."/>
            <person name="Zahara A.F."/>
            <person name="Worth M."/>
            <person name="Sevigny J.L."/>
            <person name="Tisa L."/>
        </authorList>
    </citation>
    <scope>NUCLEOTIDE SEQUENCE</scope>
    <source>
        <strain evidence="2">AS11</strain>
    </source>
</reference>
<name>A0ABT7Z8K8_9ACTN</name>
<organism evidence="2 3">
    <name type="scientific">Streptomyces ficellus</name>
    <dbReference type="NCBI Taxonomy" id="1977088"/>
    <lineage>
        <taxon>Bacteria</taxon>
        <taxon>Bacillati</taxon>
        <taxon>Actinomycetota</taxon>
        <taxon>Actinomycetes</taxon>
        <taxon>Kitasatosporales</taxon>
        <taxon>Streptomycetaceae</taxon>
        <taxon>Streptomyces</taxon>
    </lineage>
</organism>
<dbReference type="Gene3D" id="2.120.10.70">
    <property type="entry name" value="Fucose-specific lectin"/>
    <property type="match status" value="2"/>
</dbReference>
<keyword evidence="3" id="KW-1185">Reference proteome</keyword>
<dbReference type="SUPFAM" id="SSF89372">
    <property type="entry name" value="Fucose-specific lectin"/>
    <property type="match status" value="2"/>
</dbReference>